<dbReference type="OrthoDB" id="5979581at2759"/>
<organism evidence="2">
    <name type="scientific">Laccaria bicolor (strain S238N-H82 / ATCC MYA-4686)</name>
    <name type="common">Bicoloured deceiver</name>
    <name type="synonym">Laccaria laccata var. bicolor</name>
    <dbReference type="NCBI Taxonomy" id="486041"/>
    <lineage>
        <taxon>Eukaryota</taxon>
        <taxon>Fungi</taxon>
        <taxon>Dikarya</taxon>
        <taxon>Basidiomycota</taxon>
        <taxon>Agaricomycotina</taxon>
        <taxon>Agaricomycetes</taxon>
        <taxon>Agaricomycetidae</taxon>
        <taxon>Agaricales</taxon>
        <taxon>Agaricineae</taxon>
        <taxon>Hydnangiaceae</taxon>
        <taxon>Laccaria</taxon>
    </lineage>
</organism>
<proteinExistence type="predicted"/>
<reference evidence="1 2" key="1">
    <citation type="journal article" date="2008" name="Nature">
        <title>The genome of Laccaria bicolor provides insights into mycorrhizal symbiosis.</title>
        <authorList>
            <person name="Martin F."/>
            <person name="Aerts A."/>
            <person name="Ahren D."/>
            <person name="Brun A."/>
            <person name="Danchin E.G.J."/>
            <person name="Duchaussoy F."/>
            <person name="Gibon J."/>
            <person name="Kohler A."/>
            <person name="Lindquist E."/>
            <person name="Pereda V."/>
            <person name="Salamov A."/>
            <person name="Shapiro H.J."/>
            <person name="Wuyts J."/>
            <person name="Blaudez D."/>
            <person name="Buee M."/>
            <person name="Brokstein P."/>
            <person name="Canbaeck B."/>
            <person name="Cohen D."/>
            <person name="Courty P.E."/>
            <person name="Coutinho P.M."/>
            <person name="Delaruelle C."/>
            <person name="Detter J.C."/>
            <person name="Deveau A."/>
            <person name="DiFazio S."/>
            <person name="Duplessis S."/>
            <person name="Fraissinet-Tachet L."/>
            <person name="Lucic E."/>
            <person name="Frey-Klett P."/>
            <person name="Fourrey C."/>
            <person name="Feussner I."/>
            <person name="Gay G."/>
            <person name="Grimwood J."/>
            <person name="Hoegger P.J."/>
            <person name="Jain P."/>
            <person name="Kilaru S."/>
            <person name="Labbe J."/>
            <person name="Lin Y.C."/>
            <person name="Legue V."/>
            <person name="Le Tacon F."/>
            <person name="Marmeisse R."/>
            <person name="Melayah D."/>
            <person name="Montanini B."/>
            <person name="Muratet M."/>
            <person name="Nehls U."/>
            <person name="Niculita-Hirzel H."/>
            <person name="Oudot-Le Secq M.P."/>
            <person name="Peter M."/>
            <person name="Quesneville H."/>
            <person name="Rajashekar B."/>
            <person name="Reich M."/>
            <person name="Rouhier N."/>
            <person name="Schmutz J."/>
            <person name="Yin T."/>
            <person name="Chalot M."/>
            <person name="Henrissat B."/>
            <person name="Kuees U."/>
            <person name="Lucas S."/>
            <person name="Van de Peer Y."/>
            <person name="Podila G.K."/>
            <person name="Polle A."/>
            <person name="Pukkila P.J."/>
            <person name="Richardson P.M."/>
            <person name="Rouze P."/>
            <person name="Sanders I.R."/>
            <person name="Stajich J.E."/>
            <person name="Tunlid A."/>
            <person name="Tuskan G."/>
            <person name="Grigoriev I.V."/>
        </authorList>
    </citation>
    <scope>NUCLEOTIDE SEQUENCE [LARGE SCALE GENOMIC DNA]</scope>
    <source>
        <strain evidence="2">S238N-H82 / ATCC MYA-4686</strain>
    </source>
</reference>
<dbReference type="KEGG" id="lbc:LACBIDRAFT_314744"/>
<dbReference type="SUPFAM" id="SSF56112">
    <property type="entry name" value="Protein kinase-like (PK-like)"/>
    <property type="match status" value="1"/>
</dbReference>
<evidence type="ECO:0000313" key="1">
    <source>
        <dbReference type="EMBL" id="EDR00174.1"/>
    </source>
</evidence>
<dbReference type="Proteomes" id="UP000001194">
    <property type="component" value="Unassembled WGS sequence"/>
</dbReference>
<keyword evidence="2" id="KW-1185">Reference proteome</keyword>
<dbReference type="AlphaFoldDB" id="B0DZ53"/>
<name>B0DZ53_LACBS</name>
<dbReference type="STRING" id="486041.B0DZ53"/>
<gene>
    <name evidence="1" type="ORF">LACBIDRAFT_314744</name>
</gene>
<accession>B0DZ53</accession>
<protein>
    <submittedName>
        <fullName evidence="1">Predicted protein</fullName>
    </submittedName>
</protein>
<sequence>MDYSEVTLRYPWTSAIDIWTVGCLVFEILTNLHLFGQDARNYSHELHLQYMVEV</sequence>
<dbReference type="InParanoid" id="B0DZ53"/>
<evidence type="ECO:0000313" key="2">
    <source>
        <dbReference type="Proteomes" id="UP000001194"/>
    </source>
</evidence>
<dbReference type="EMBL" id="DS547153">
    <property type="protein sequence ID" value="EDR00174.1"/>
    <property type="molecule type" value="Genomic_DNA"/>
</dbReference>
<dbReference type="GeneID" id="6084874"/>
<dbReference type="HOGENOM" id="CLU_3050738_0_0_1"/>
<dbReference type="RefSeq" id="XP_001889231.1">
    <property type="nucleotide sequence ID" value="XM_001889196.1"/>
</dbReference>
<dbReference type="Gene3D" id="1.10.510.10">
    <property type="entry name" value="Transferase(Phosphotransferase) domain 1"/>
    <property type="match status" value="1"/>
</dbReference>
<dbReference type="InterPro" id="IPR011009">
    <property type="entry name" value="Kinase-like_dom_sf"/>
</dbReference>